<evidence type="ECO:0000313" key="3">
    <source>
        <dbReference type="EMBL" id="PJJ82567.1"/>
    </source>
</evidence>
<dbReference type="SUPFAM" id="SSF51261">
    <property type="entry name" value="Duplicated hybrid motif"/>
    <property type="match status" value="1"/>
</dbReference>
<dbReference type="InterPro" id="IPR011055">
    <property type="entry name" value="Dup_hybrid_motif"/>
</dbReference>
<accession>A0A2M9DA12</accession>
<comment type="caution">
    <text evidence="3">The sequence shown here is derived from an EMBL/GenBank/DDBJ whole genome shotgun (WGS) entry which is preliminary data.</text>
</comment>
<sequence length="283" mass="30393">MRRVIAGIYRARVVIMYISVMIIFAGTVGAQVIPIALVKTVLTLLPLVGIVGMLLVLAVLVPGLKLVPNREPLTVAAPVTGRWSALNSPATQVPSHGVRAYGQTYAVDLVFDPKERARPAFDTGMALRYPNEYPAFGEPVRAMIDGVVVRASDAQRDHRARSSVLGYIYMLMEGTIREIGGPRLIIGNHITIRGEDGVFALIAHVKQHSALVAVGDTVVAGQPIAACGNSGNSSEPHVHAQLMDRASAWTGHGLPMLFADIVIDDETEKRDAMPAENEHLTAL</sequence>
<feature type="transmembrane region" description="Helical" evidence="1">
    <location>
        <begin position="12"/>
        <end position="37"/>
    </location>
</feature>
<keyword evidence="1" id="KW-0812">Transmembrane</keyword>
<name>A0A2M9DA12_9MICO</name>
<dbReference type="InterPro" id="IPR050570">
    <property type="entry name" value="Cell_wall_metabolism_enzyme"/>
</dbReference>
<reference evidence="3 4" key="1">
    <citation type="submission" date="2017-11" db="EMBL/GenBank/DDBJ databases">
        <title>Genomic Encyclopedia of Archaeal and Bacterial Type Strains, Phase II (KMG-II): From Individual Species to Whole Genera.</title>
        <authorList>
            <person name="Goeker M."/>
        </authorList>
    </citation>
    <scope>NUCLEOTIDE SEQUENCE [LARGE SCALE GENOMIC DNA]</scope>
    <source>
        <strain evidence="3 4">DSM 16400</strain>
    </source>
</reference>
<dbReference type="AlphaFoldDB" id="A0A2M9DA12"/>
<gene>
    <name evidence="3" type="ORF">CLV85_1769</name>
</gene>
<organism evidence="3 4">
    <name type="scientific">Salinibacterium amurskyense</name>
    <dbReference type="NCBI Taxonomy" id="205941"/>
    <lineage>
        <taxon>Bacteria</taxon>
        <taxon>Bacillati</taxon>
        <taxon>Actinomycetota</taxon>
        <taxon>Actinomycetes</taxon>
        <taxon>Micrococcales</taxon>
        <taxon>Microbacteriaceae</taxon>
        <taxon>Salinibacterium</taxon>
    </lineage>
</organism>
<dbReference type="GO" id="GO:0004222">
    <property type="term" value="F:metalloendopeptidase activity"/>
    <property type="evidence" value="ECO:0007669"/>
    <property type="project" value="TreeGrafter"/>
</dbReference>
<dbReference type="InterPro" id="IPR016047">
    <property type="entry name" value="M23ase_b-sheet_dom"/>
</dbReference>
<dbReference type="EMBL" id="PGFH01000001">
    <property type="protein sequence ID" value="PJJ82567.1"/>
    <property type="molecule type" value="Genomic_DNA"/>
</dbReference>
<dbReference type="CDD" id="cd12797">
    <property type="entry name" value="M23_peptidase"/>
    <property type="match status" value="1"/>
</dbReference>
<protein>
    <submittedName>
        <fullName evidence="3">Peptidase M23-like protein</fullName>
    </submittedName>
</protein>
<dbReference type="PANTHER" id="PTHR21666:SF270">
    <property type="entry name" value="MUREIN HYDROLASE ACTIVATOR ENVC"/>
    <property type="match status" value="1"/>
</dbReference>
<dbReference type="Pfam" id="PF01551">
    <property type="entry name" value="Peptidase_M23"/>
    <property type="match status" value="1"/>
</dbReference>
<evidence type="ECO:0000259" key="2">
    <source>
        <dbReference type="Pfam" id="PF01551"/>
    </source>
</evidence>
<dbReference type="Gene3D" id="2.70.70.10">
    <property type="entry name" value="Glucose Permease (Domain IIA)"/>
    <property type="match status" value="1"/>
</dbReference>
<feature type="transmembrane region" description="Helical" evidence="1">
    <location>
        <begin position="43"/>
        <end position="64"/>
    </location>
</feature>
<keyword evidence="1" id="KW-1133">Transmembrane helix</keyword>
<dbReference type="Proteomes" id="UP000231742">
    <property type="component" value="Unassembled WGS sequence"/>
</dbReference>
<dbReference type="RefSeq" id="WP_100389150.1">
    <property type="nucleotide sequence ID" value="NZ_BMZU01000001.1"/>
</dbReference>
<keyword evidence="1" id="KW-0472">Membrane</keyword>
<evidence type="ECO:0000313" key="4">
    <source>
        <dbReference type="Proteomes" id="UP000231742"/>
    </source>
</evidence>
<dbReference type="PANTHER" id="PTHR21666">
    <property type="entry name" value="PEPTIDASE-RELATED"/>
    <property type="match status" value="1"/>
</dbReference>
<proteinExistence type="predicted"/>
<dbReference type="OrthoDB" id="9809488at2"/>
<keyword evidence="4" id="KW-1185">Reference proteome</keyword>
<evidence type="ECO:0000256" key="1">
    <source>
        <dbReference type="SAM" id="Phobius"/>
    </source>
</evidence>
<feature type="domain" description="M23ase beta-sheet core" evidence="2">
    <location>
        <begin position="169"/>
        <end position="245"/>
    </location>
</feature>